<accession>A0ABW3RT94</accession>
<dbReference type="GO" id="GO:0004674">
    <property type="term" value="F:protein serine/threonine kinase activity"/>
    <property type="evidence" value="ECO:0007669"/>
    <property type="project" value="UniProtKB-KW"/>
</dbReference>
<dbReference type="Gene3D" id="3.30.200.20">
    <property type="entry name" value="Phosphorylase Kinase, domain 1"/>
    <property type="match status" value="1"/>
</dbReference>
<gene>
    <name evidence="11" type="ORF">ACFQ3W_05060</name>
</gene>
<keyword evidence="3" id="KW-0808">Transferase</keyword>
<keyword evidence="12" id="KW-1185">Reference proteome</keyword>
<evidence type="ECO:0000313" key="11">
    <source>
        <dbReference type="EMBL" id="MFD1175672.1"/>
    </source>
</evidence>
<dbReference type="InterPro" id="IPR000719">
    <property type="entry name" value="Prot_kinase_dom"/>
</dbReference>
<dbReference type="Pfam" id="PF00069">
    <property type="entry name" value="Pkinase"/>
    <property type="match status" value="1"/>
</dbReference>
<evidence type="ECO:0000256" key="6">
    <source>
        <dbReference type="ARBA" id="ARBA00022840"/>
    </source>
</evidence>
<evidence type="ECO:0000256" key="8">
    <source>
        <dbReference type="ARBA" id="ARBA00048679"/>
    </source>
</evidence>
<keyword evidence="4 9" id="KW-0547">Nucleotide-binding</keyword>
<evidence type="ECO:0000256" key="2">
    <source>
        <dbReference type="ARBA" id="ARBA00022527"/>
    </source>
</evidence>
<dbReference type="PROSITE" id="PS00107">
    <property type="entry name" value="PROTEIN_KINASE_ATP"/>
    <property type="match status" value="1"/>
</dbReference>
<evidence type="ECO:0000256" key="3">
    <source>
        <dbReference type="ARBA" id="ARBA00022679"/>
    </source>
</evidence>
<dbReference type="CDD" id="cd14014">
    <property type="entry name" value="STKc_PknB_like"/>
    <property type="match status" value="1"/>
</dbReference>
<dbReference type="PROSITE" id="PS50011">
    <property type="entry name" value="PROTEIN_KINASE_DOM"/>
    <property type="match status" value="1"/>
</dbReference>
<evidence type="ECO:0000259" key="10">
    <source>
        <dbReference type="PROSITE" id="PS50011"/>
    </source>
</evidence>
<evidence type="ECO:0000256" key="9">
    <source>
        <dbReference type="PROSITE-ProRule" id="PRU10141"/>
    </source>
</evidence>
<dbReference type="Gene3D" id="3.40.50.300">
    <property type="entry name" value="P-loop containing nucleotide triphosphate hydrolases"/>
    <property type="match status" value="1"/>
</dbReference>
<name>A0ABW3RT94_9BACL</name>
<dbReference type="PANTHER" id="PTHR24363:SF0">
    <property type="entry name" value="SERINE_THREONINE KINASE LIKE DOMAIN CONTAINING 1"/>
    <property type="match status" value="1"/>
</dbReference>
<reference evidence="12" key="1">
    <citation type="journal article" date="2019" name="Int. J. Syst. Evol. Microbiol.">
        <title>The Global Catalogue of Microorganisms (GCM) 10K type strain sequencing project: providing services to taxonomists for standard genome sequencing and annotation.</title>
        <authorList>
            <consortium name="The Broad Institute Genomics Platform"/>
            <consortium name="The Broad Institute Genome Sequencing Center for Infectious Disease"/>
            <person name="Wu L."/>
            <person name="Ma J."/>
        </authorList>
    </citation>
    <scope>NUCLEOTIDE SEQUENCE [LARGE SCALE GENOMIC DNA]</scope>
    <source>
        <strain evidence="12">CCUG 59189</strain>
    </source>
</reference>
<dbReference type="RefSeq" id="WP_379317285.1">
    <property type="nucleotide sequence ID" value="NZ_JBHTLM010000003.1"/>
</dbReference>
<dbReference type="SUPFAM" id="SSF52540">
    <property type="entry name" value="P-loop containing nucleoside triphosphate hydrolases"/>
    <property type="match status" value="1"/>
</dbReference>
<sequence length="506" mass="56292">MPFIGKLAPGDILAKRYYIERVIGQGGMSRVYLGADLKLPGKLWAIKESISPRGEQQQMAKEAELLISLNHHRLPRIVDFVGCDQDGYFYIVMDCIEGVHLDRYVKELGDSLDTEDLLHFALQITEGLHYLHTHDPAIIHRDLKPSNLLVDHKGEIRFIDFGIARMYSANKPEDTVLLGTVGFAAPEQYGGRQTDGRTDLYSLGAVILYLGTRLHFSVWSTEAEVSFRNQGHAALVPIVRRLLQTDPLARFASAEETSAALRDLMLQKSAPSHSRVRHPSDNKTRRGRATVIAVMGVGAGVGTTHTAIALAHVLSHSFRKVVIAEMEAKSTAFQRLARIVEGTRASAGAPGCTFRIDRVQYVRTPSRSDMIDLLTGKYEIIICDLGTGRSKELQEEFKRADISIAVGAAAEWKIEELERFKATTIADERLSASLKYCVPLASTSILRRLGKTLRTRSIFTVPAEPVPFDPSEETTTALHAVVSDILPSPVRSVRSFRTWQRPKERK</sequence>
<dbReference type="SUPFAM" id="SSF56112">
    <property type="entry name" value="Protein kinase-like (PK-like)"/>
    <property type="match status" value="1"/>
</dbReference>
<dbReference type="InterPro" id="IPR011009">
    <property type="entry name" value="Kinase-like_dom_sf"/>
</dbReference>
<feature type="domain" description="Protein kinase" evidence="10">
    <location>
        <begin position="17"/>
        <end position="266"/>
    </location>
</feature>
<dbReference type="EMBL" id="JBHTLM010000003">
    <property type="protein sequence ID" value="MFD1175672.1"/>
    <property type="molecule type" value="Genomic_DNA"/>
</dbReference>
<comment type="catalytic activity">
    <reaction evidence="8">
        <text>L-seryl-[protein] + ATP = O-phospho-L-seryl-[protein] + ADP + H(+)</text>
        <dbReference type="Rhea" id="RHEA:17989"/>
        <dbReference type="Rhea" id="RHEA-COMP:9863"/>
        <dbReference type="Rhea" id="RHEA-COMP:11604"/>
        <dbReference type="ChEBI" id="CHEBI:15378"/>
        <dbReference type="ChEBI" id="CHEBI:29999"/>
        <dbReference type="ChEBI" id="CHEBI:30616"/>
        <dbReference type="ChEBI" id="CHEBI:83421"/>
        <dbReference type="ChEBI" id="CHEBI:456216"/>
        <dbReference type="EC" id="2.7.11.1"/>
    </reaction>
</comment>
<evidence type="ECO:0000256" key="1">
    <source>
        <dbReference type="ARBA" id="ARBA00012513"/>
    </source>
</evidence>
<proteinExistence type="predicted"/>
<dbReference type="PROSITE" id="PS00108">
    <property type="entry name" value="PROTEIN_KINASE_ST"/>
    <property type="match status" value="1"/>
</dbReference>
<dbReference type="InterPro" id="IPR017441">
    <property type="entry name" value="Protein_kinase_ATP_BS"/>
</dbReference>
<dbReference type="InterPro" id="IPR008271">
    <property type="entry name" value="Ser/Thr_kinase_AS"/>
</dbReference>
<feature type="binding site" evidence="9">
    <location>
        <position position="47"/>
    </location>
    <ligand>
        <name>ATP</name>
        <dbReference type="ChEBI" id="CHEBI:30616"/>
    </ligand>
</feature>
<organism evidence="11 12">
    <name type="scientific">Paenibacillus puldeungensis</name>
    <dbReference type="NCBI Taxonomy" id="696536"/>
    <lineage>
        <taxon>Bacteria</taxon>
        <taxon>Bacillati</taxon>
        <taxon>Bacillota</taxon>
        <taxon>Bacilli</taxon>
        <taxon>Bacillales</taxon>
        <taxon>Paenibacillaceae</taxon>
        <taxon>Paenibacillus</taxon>
    </lineage>
</organism>
<keyword evidence="5 11" id="KW-0418">Kinase</keyword>
<dbReference type="InterPro" id="IPR027417">
    <property type="entry name" value="P-loop_NTPase"/>
</dbReference>
<dbReference type="SMART" id="SM00220">
    <property type="entry name" value="S_TKc"/>
    <property type="match status" value="1"/>
</dbReference>
<evidence type="ECO:0000313" key="12">
    <source>
        <dbReference type="Proteomes" id="UP001597262"/>
    </source>
</evidence>
<dbReference type="PANTHER" id="PTHR24363">
    <property type="entry name" value="SERINE/THREONINE PROTEIN KINASE"/>
    <property type="match status" value="1"/>
</dbReference>
<evidence type="ECO:0000256" key="5">
    <source>
        <dbReference type="ARBA" id="ARBA00022777"/>
    </source>
</evidence>
<dbReference type="Gene3D" id="1.10.510.10">
    <property type="entry name" value="Transferase(Phosphotransferase) domain 1"/>
    <property type="match status" value="1"/>
</dbReference>
<comment type="catalytic activity">
    <reaction evidence="7">
        <text>L-threonyl-[protein] + ATP = O-phospho-L-threonyl-[protein] + ADP + H(+)</text>
        <dbReference type="Rhea" id="RHEA:46608"/>
        <dbReference type="Rhea" id="RHEA-COMP:11060"/>
        <dbReference type="Rhea" id="RHEA-COMP:11605"/>
        <dbReference type="ChEBI" id="CHEBI:15378"/>
        <dbReference type="ChEBI" id="CHEBI:30013"/>
        <dbReference type="ChEBI" id="CHEBI:30616"/>
        <dbReference type="ChEBI" id="CHEBI:61977"/>
        <dbReference type="ChEBI" id="CHEBI:456216"/>
        <dbReference type="EC" id="2.7.11.1"/>
    </reaction>
</comment>
<evidence type="ECO:0000256" key="4">
    <source>
        <dbReference type="ARBA" id="ARBA00022741"/>
    </source>
</evidence>
<keyword evidence="6 9" id="KW-0067">ATP-binding</keyword>
<evidence type="ECO:0000256" key="7">
    <source>
        <dbReference type="ARBA" id="ARBA00047899"/>
    </source>
</evidence>
<protein>
    <recommendedName>
        <fullName evidence="1">non-specific serine/threonine protein kinase</fullName>
        <ecNumber evidence="1">2.7.11.1</ecNumber>
    </recommendedName>
</protein>
<comment type="caution">
    <text evidence="11">The sequence shown here is derived from an EMBL/GenBank/DDBJ whole genome shotgun (WGS) entry which is preliminary data.</text>
</comment>
<dbReference type="EC" id="2.7.11.1" evidence="1"/>
<keyword evidence="2 11" id="KW-0723">Serine/threonine-protein kinase</keyword>
<dbReference type="Proteomes" id="UP001597262">
    <property type="component" value="Unassembled WGS sequence"/>
</dbReference>